<feature type="domain" description="ABC transmembrane type-1" evidence="6">
    <location>
        <begin position="54"/>
        <end position="208"/>
    </location>
</feature>
<dbReference type="PANTHER" id="PTHR24221">
    <property type="entry name" value="ATP-BINDING CASSETTE SUB-FAMILY B"/>
    <property type="match status" value="1"/>
</dbReference>
<feature type="transmembrane region" description="Helical" evidence="5">
    <location>
        <begin position="125"/>
        <end position="146"/>
    </location>
</feature>
<evidence type="ECO:0000256" key="5">
    <source>
        <dbReference type="SAM" id="Phobius"/>
    </source>
</evidence>
<dbReference type="InterPro" id="IPR039421">
    <property type="entry name" value="Type_1_exporter"/>
</dbReference>
<dbReference type="GO" id="GO:0005524">
    <property type="term" value="F:ATP binding"/>
    <property type="evidence" value="ECO:0007669"/>
    <property type="project" value="InterPro"/>
</dbReference>
<protein>
    <submittedName>
        <fullName evidence="7">ABC transporter type 1, transmembrane domain-containing protein</fullName>
    </submittedName>
</protein>
<name>A0AAD4KE00_9EURO</name>
<dbReference type="Gene3D" id="1.20.1560.10">
    <property type="entry name" value="ABC transporter type 1, transmembrane domain"/>
    <property type="match status" value="1"/>
</dbReference>
<dbReference type="SUPFAM" id="SSF90123">
    <property type="entry name" value="ABC transporter transmembrane region"/>
    <property type="match status" value="1"/>
</dbReference>
<reference evidence="7" key="1">
    <citation type="submission" date="2021-12" db="EMBL/GenBank/DDBJ databases">
        <title>Convergent genome expansion in fungi linked to evolution of root-endophyte symbiosis.</title>
        <authorList>
            <consortium name="DOE Joint Genome Institute"/>
            <person name="Ke Y.-H."/>
            <person name="Bonito G."/>
            <person name="Liao H.-L."/>
            <person name="Looney B."/>
            <person name="Rojas-Flechas A."/>
            <person name="Nash J."/>
            <person name="Hameed K."/>
            <person name="Schadt C."/>
            <person name="Martin F."/>
            <person name="Crous P.W."/>
            <person name="Miettinen O."/>
            <person name="Magnuson J.K."/>
            <person name="Labbe J."/>
            <person name="Jacobson D."/>
            <person name="Doktycz M.J."/>
            <person name="Veneault-Fourrey C."/>
            <person name="Kuo A."/>
            <person name="Mondo S."/>
            <person name="Calhoun S."/>
            <person name="Riley R."/>
            <person name="Ohm R."/>
            <person name="LaButti K."/>
            <person name="Andreopoulos B."/>
            <person name="Pangilinan J."/>
            <person name="Nolan M."/>
            <person name="Tritt A."/>
            <person name="Clum A."/>
            <person name="Lipzen A."/>
            <person name="Daum C."/>
            <person name="Barry K."/>
            <person name="Grigoriev I.V."/>
            <person name="Vilgalys R."/>
        </authorList>
    </citation>
    <scope>NUCLEOTIDE SEQUENCE</scope>
    <source>
        <strain evidence="7">PMI_201</strain>
    </source>
</reference>
<dbReference type="GO" id="GO:0140359">
    <property type="term" value="F:ABC-type transporter activity"/>
    <property type="evidence" value="ECO:0007669"/>
    <property type="project" value="InterPro"/>
</dbReference>
<dbReference type="PROSITE" id="PS50929">
    <property type="entry name" value="ABC_TM1F"/>
    <property type="match status" value="1"/>
</dbReference>
<dbReference type="Pfam" id="PF00664">
    <property type="entry name" value="ABC_membrane"/>
    <property type="match status" value="1"/>
</dbReference>
<keyword evidence="4 5" id="KW-0472">Membrane</keyword>
<evidence type="ECO:0000256" key="2">
    <source>
        <dbReference type="ARBA" id="ARBA00022692"/>
    </source>
</evidence>
<sequence length="208" mass="22676">MWEKLLYVVGILASMAYGTVLLLMTLIFGNFVSVFTDFALDRIPSDNFRRKLSLRTIQKKYFNIVLHQRIAYHETKLTSGAVSLALSTHSNSTRSGLAKKFGLSLKSASTVVATFIVALHSQWKLALVTATIIPAVIVAVGATCVFDEKKEESLNTIKAEATKLADEVISSIRTVRARGAEKALGNKYDTMIKRAVAIGLSKAPVKGV</sequence>
<evidence type="ECO:0000259" key="6">
    <source>
        <dbReference type="PROSITE" id="PS50929"/>
    </source>
</evidence>
<keyword evidence="3 5" id="KW-1133">Transmembrane helix</keyword>
<dbReference type="InterPro" id="IPR036640">
    <property type="entry name" value="ABC1_TM_sf"/>
</dbReference>
<keyword evidence="8" id="KW-1185">Reference proteome</keyword>
<evidence type="ECO:0000256" key="4">
    <source>
        <dbReference type="ARBA" id="ARBA00023136"/>
    </source>
</evidence>
<evidence type="ECO:0000313" key="8">
    <source>
        <dbReference type="Proteomes" id="UP001201262"/>
    </source>
</evidence>
<dbReference type="RefSeq" id="XP_046065956.1">
    <property type="nucleotide sequence ID" value="XM_046221295.1"/>
</dbReference>
<accession>A0AAD4KE00</accession>
<dbReference type="Proteomes" id="UP001201262">
    <property type="component" value="Unassembled WGS sequence"/>
</dbReference>
<proteinExistence type="predicted"/>
<keyword evidence="2 5" id="KW-0812">Transmembrane</keyword>
<dbReference type="GeneID" id="70251582"/>
<evidence type="ECO:0000313" key="7">
    <source>
        <dbReference type="EMBL" id="KAH8689602.1"/>
    </source>
</evidence>
<dbReference type="PANTHER" id="PTHR24221:SF503">
    <property type="entry name" value="MITOCHONDRIAL POTASSIUM CHANNEL ATP-BINDING SUBUNIT"/>
    <property type="match status" value="1"/>
</dbReference>
<comment type="subcellular location">
    <subcellularLocation>
        <location evidence="1">Membrane</location>
        <topology evidence="1">Multi-pass membrane protein</topology>
    </subcellularLocation>
</comment>
<dbReference type="EMBL" id="JAJTJA010000015">
    <property type="protein sequence ID" value="KAH8689602.1"/>
    <property type="molecule type" value="Genomic_DNA"/>
</dbReference>
<dbReference type="GO" id="GO:0016020">
    <property type="term" value="C:membrane"/>
    <property type="evidence" value="ECO:0007669"/>
    <property type="project" value="UniProtKB-SubCell"/>
</dbReference>
<evidence type="ECO:0000256" key="1">
    <source>
        <dbReference type="ARBA" id="ARBA00004141"/>
    </source>
</evidence>
<organism evidence="7 8">
    <name type="scientific">Talaromyces proteolyticus</name>
    <dbReference type="NCBI Taxonomy" id="1131652"/>
    <lineage>
        <taxon>Eukaryota</taxon>
        <taxon>Fungi</taxon>
        <taxon>Dikarya</taxon>
        <taxon>Ascomycota</taxon>
        <taxon>Pezizomycotina</taxon>
        <taxon>Eurotiomycetes</taxon>
        <taxon>Eurotiomycetidae</taxon>
        <taxon>Eurotiales</taxon>
        <taxon>Trichocomaceae</taxon>
        <taxon>Talaromyces</taxon>
        <taxon>Talaromyces sect. Bacilispori</taxon>
    </lineage>
</organism>
<evidence type="ECO:0000256" key="3">
    <source>
        <dbReference type="ARBA" id="ARBA00022989"/>
    </source>
</evidence>
<dbReference type="AlphaFoldDB" id="A0AAD4KE00"/>
<dbReference type="InterPro" id="IPR011527">
    <property type="entry name" value="ABC1_TM_dom"/>
</dbReference>
<gene>
    <name evidence="7" type="ORF">BGW36DRAFT_433604</name>
</gene>
<comment type="caution">
    <text evidence="7">The sequence shown here is derived from an EMBL/GenBank/DDBJ whole genome shotgun (WGS) entry which is preliminary data.</text>
</comment>
<feature type="transmembrane region" description="Helical" evidence="5">
    <location>
        <begin position="6"/>
        <end position="32"/>
    </location>
</feature>